<keyword evidence="2" id="KW-1133">Transmembrane helix</keyword>
<gene>
    <name evidence="3" type="ORF">A7L45_16235</name>
</gene>
<feature type="coiled-coil region" evidence="1">
    <location>
        <begin position="142"/>
        <end position="169"/>
    </location>
</feature>
<keyword evidence="2" id="KW-0812">Transmembrane</keyword>
<sequence length="183" mass="19916">MQNLLNAGTILGVTFGVGAAVLFLMPFLKKKNIKVDEVIKKLDSVLDGADAAIIVADKILPVNPILDVLKTLENYTRIGVDQAEQLCIDSKLSKDERNAKSKETTYAALKLLKVEVTPDVEKIIDGIIEAEVLALGHKDLTEAEKQAQLQQLQTQATQLQTDNTQLKQTITKIQGAVQVAAVQ</sequence>
<evidence type="ECO:0000256" key="1">
    <source>
        <dbReference type="SAM" id="Coils"/>
    </source>
</evidence>
<evidence type="ECO:0000313" key="3">
    <source>
        <dbReference type="EMBL" id="APC41514.1"/>
    </source>
</evidence>
<keyword evidence="2" id="KW-0472">Membrane</keyword>
<dbReference type="OrthoDB" id="1898984at2"/>
<dbReference type="STRING" id="1552.A7L45_16235"/>
<dbReference type="EMBL" id="CP015756">
    <property type="protein sequence ID" value="APC41514.1"/>
    <property type="molecule type" value="Genomic_DNA"/>
</dbReference>
<name>A0A1J0GJD4_9CLOT</name>
<organism evidence="3 4">
    <name type="scientific">Clostridium estertheticum subsp. estertheticum</name>
    <dbReference type="NCBI Taxonomy" id="1552"/>
    <lineage>
        <taxon>Bacteria</taxon>
        <taxon>Bacillati</taxon>
        <taxon>Bacillota</taxon>
        <taxon>Clostridia</taxon>
        <taxon>Eubacteriales</taxon>
        <taxon>Clostridiaceae</taxon>
        <taxon>Clostridium</taxon>
    </lineage>
</organism>
<reference evidence="4" key="1">
    <citation type="journal article" date="2016" name="Front. Microbiol.">
        <title>Complete Genome Sequence of Clostridium estertheticum DSM 8809, a Microbe Identified in Spoiled Vacuum Packed Beef.</title>
        <authorList>
            <person name="Yu Z."/>
            <person name="Gunn L."/>
            <person name="Brennan E."/>
            <person name="Reid R."/>
            <person name="Wall P.G."/>
            <person name="Gaora O.P."/>
            <person name="Hurley D."/>
            <person name="Bolton D."/>
            <person name="Fanning S."/>
        </authorList>
    </citation>
    <scope>NUCLEOTIDE SEQUENCE [LARGE SCALE GENOMIC DNA]</scope>
    <source>
        <strain evidence="4">DSM 8809</strain>
    </source>
</reference>
<dbReference type="AlphaFoldDB" id="A0A1J0GJD4"/>
<dbReference type="Proteomes" id="UP000182569">
    <property type="component" value="Chromosome"/>
</dbReference>
<protein>
    <submittedName>
        <fullName evidence="3">Uncharacterized protein</fullName>
    </submittedName>
</protein>
<evidence type="ECO:0000313" key="4">
    <source>
        <dbReference type="Proteomes" id="UP000182569"/>
    </source>
</evidence>
<dbReference type="RefSeq" id="WP_071613806.1">
    <property type="nucleotide sequence ID" value="NZ_CP015756.1"/>
</dbReference>
<accession>A0A1J0GJD4</accession>
<proteinExistence type="predicted"/>
<dbReference type="KEGG" id="ceu:A7L45_16235"/>
<evidence type="ECO:0000256" key="2">
    <source>
        <dbReference type="SAM" id="Phobius"/>
    </source>
</evidence>
<keyword evidence="4" id="KW-1185">Reference proteome</keyword>
<keyword evidence="1" id="KW-0175">Coiled coil</keyword>
<feature type="transmembrane region" description="Helical" evidence="2">
    <location>
        <begin position="6"/>
        <end position="28"/>
    </location>
</feature>